<dbReference type="AlphaFoldDB" id="A0A918DLN9"/>
<evidence type="ECO:0000313" key="1">
    <source>
        <dbReference type="EMBL" id="GGO74137.1"/>
    </source>
</evidence>
<gene>
    <name evidence="1" type="ORF">GCM10010982_36240</name>
</gene>
<reference evidence="1" key="2">
    <citation type="submission" date="2020-09" db="EMBL/GenBank/DDBJ databases">
        <authorList>
            <person name="Sun Q."/>
            <person name="Zhou Y."/>
        </authorList>
    </citation>
    <scope>NUCLEOTIDE SEQUENCE</scope>
    <source>
        <strain evidence="1">CGMCC 1.7086</strain>
    </source>
</reference>
<evidence type="ECO:0000313" key="2">
    <source>
        <dbReference type="Proteomes" id="UP000606935"/>
    </source>
</evidence>
<accession>A0A918DLN9</accession>
<dbReference type="GO" id="GO:0030246">
    <property type="term" value="F:carbohydrate binding"/>
    <property type="evidence" value="ECO:0007669"/>
    <property type="project" value="InterPro"/>
</dbReference>
<organism evidence="1 2">
    <name type="scientific">Bowmanella pacifica</name>
    <dbReference type="NCBI Taxonomy" id="502051"/>
    <lineage>
        <taxon>Bacteria</taxon>
        <taxon>Pseudomonadati</taxon>
        <taxon>Pseudomonadota</taxon>
        <taxon>Gammaproteobacteria</taxon>
        <taxon>Alteromonadales</taxon>
        <taxon>Alteromonadaceae</taxon>
        <taxon>Bowmanella</taxon>
    </lineage>
</organism>
<dbReference type="CDD" id="cd08547">
    <property type="entry name" value="Type_II_cohesin"/>
    <property type="match status" value="1"/>
</dbReference>
<comment type="caution">
    <text evidence="1">The sequence shown here is derived from an EMBL/GenBank/DDBJ whole genome shotgun (WGS) entry which is preliminary data.</text>
</comment>
<dbReference type="RefSeq" id="WP_188698613.1">
    <property type="nucleotide sequence ID" value="NZ_BMLS01000008.1"/>
</dbReference>
<name>A0A918DLN9_9ALTE</name>
<evidence type="ECO:0008006" key="3">
    <source>
        <dbReference type="Google" id="ProtNLM"/>
    </source>
</evidence>
<sequence>MKKLLRHLLLGIGLCLPGYALATPIIMLDPASSSGNLGDTITIDILWDGSADPAYLGAWDVDIAFDASILSFSSATFDFGVDSFGCIPGITCDAVLAPGLLDIYEFSLDDIATLMANQDGLGNMFRLASIDFVAIGEGLSSLSFTGPFLTFGDEQGGAISPILRDASVCIGANGCTQIPEPAGLLLFVGGLLLVAQARKTSKI</sequence>
<dbReference type="Gene3D" id="2.60.40.680">
    <property type="match status" value="1"/>
</dbReference>
<dbReference type="EMBL" id="BMLS01000008">
    <property type="protein sequence ID" value="GGO74137.1"/>
    <property type="molecule type" value="Genomic_DNA"/>
</dbReference>
<dbReference type="SUPFAM" id="SSF49384">
    <property type="entry name" value="Carbohydrate-binding domain"/>
    <property type="match status" value="1"/>
</dbReference>
<reference evidence="1" key="1">
    <citation type="journal article" date="2014" name="Int. J. Syst. Evol. Microbiol.">
        <title>Complete genome sequence of Corynebacterium casei LMG S-19264T (=DSM 44701T), isolated from a smear-ripened cheese.</title>
        <authorList>
            <consortium name="US DOE Joint Genome Institute (JGI-PGF)"/>
            <person name="Walter F."/>
            <person name="Albersmeier A."/>
            <person name="Kalinowski J."/>
            <person name="Ruckert C."/>
        </authorList>
    </citation>
    <scope>NUCLEOTIDE SEQUENCE</scope>
    <source>
        <strain evidence="1">CGMCC 1.7086</strain>
    </source>
</reference>
<dbReference type="InterPro" id="IPR008965">
    <property type="entry name" value="CBM2/CBM3_carb-bd_dom_sf"/>
</dbReference>
<protein>
    <recommendedName>
        <fullName evidence="3">PEP-CTERM protein-sorting domain-containing protein</fullName>
    </recommendedName>
</protein>
<keyword evidence="2" id="KW-1185">Reference proteome</keyword>
<proteinExistence type="predicted"/>
<dbReference type="Proteomes" id="UP000606935">
    <property type="component" value="Unassembled WGS sequence"/>
</dbReference>